<protein>
    <submittedName>
        <fullName evidence="1">Uncharacterized protein</fullName>
    </submittedName>
</protein>
<proteinExistence type="predicted"/>
<accession>A0A0U5ATP6</accession>
<dbReference type="Proteomes" id="UP000217696">
    <property type="component" value="Chromosome"/>
</dbReference>
<dbReference type="Pfam" id="PF20316">
    <property type="entry name" value="DUF6612"/>
    <property type="match status" value="1"/>
</dbReference>
<sequence>MKKRNAAAGLLSLSMLFGGPAVSVFAAEPAPVVASQAQNMTRGDFLLLLDKAIHLPDTAVHSQYKDVPAGSALSKVIDKMRANGVVAGNSTQVRPNEPITQVEALAFMSRALGIPNTALPGSTVELPKLHWAYGTATWLSAAGANIDWKQSDRILTAAEGEALLAQLLKTSPEAKQKLEQSQKAQAAVKSFKMNGTMTMQVKLDERKLASMPSDARKEMDVLDEPFKMKIAAAFSLPDHIKMETEMKLPAVPGITGDMKMEQYIIGHDMYMKMNMPGMPENKENPSGWVKAPNAFPMDMKAMMEQQMQGIPPELEKNTFYSLTKDGQLSFKTRINSLKDLMSMVQGMQGMGDMKAMFDEADKMVQSIYVQGTMKLDEKTQMPVVSNNQIVINFKPQPDMPLTQMIMTQDLTYSDYNADVKIELPTEAKNAQVVPMTGEKTATESGTKSATK</sequence>
<gene>
    <name evidence="1" type="ORF">CB4_01310</name>
</gene>
<dbReference type="EMBL" id="AP017312">
    <property type="protein sequence ID" value="BAU27141.1"/>
    <property type="molecule type" value="Genomic_DNA"/>
</dbReference>
<name>A0A0U5ATP6_9BACL</name>
<dbReference type="KEGG" id="asoc:CB4_01310"/>
<organism evidence="1 2">
    <name type="scientific">Aneurinibacillus soli</name>
    <dbReference type="NCBI Taxonomy" id="1500254"/>
    <lineage>
        <taxon>Bacteria</taxon>
        <taxon>Bacillati</taxon>
        <taxon>Bacillota</taxon>
        <taxon>Bacilli</taxon>
        <taxon>Bacillales</taxon>
        <taxon>Paenibacillaceae</taxon>
        <taxon>Aneurinibacillus group</taxon>
        <taxon>Aneurinibacillus</taxon>
    </lineage>
</organism>
<reference evidence="1 2" key="1">
    <citation type="submission" date="2015-12" db="EMBL/GenBank/DDBJ databases">
        <title>Genome sequence of Aneurinibacillus soli.</title>
        <authorList>
            <person name="Lee J.S."/>
            <person name="Lee K.C."/>
            <person name="Kim K.K."/>
            <person name="Lee B.W."/>
        </authorList>
    </citation>
    <scope>NUCLEOTIDE SEQUENCE [LARGE SCALE GENOMIC DNA]</scope>
    <source>
        <strain evidence="1 2">CB4</strain>
    </source>
</reference>
<keyword evidence="2" id="KW-1185">Reference proteome</keyword>
<dbReference type="RefSeq" id="WP_096464245.1">
    <property type="nucleotide sequence ID" value="NZ_AP017312.1"/>
</dbReference>
<dbReference type="Pfam" id="PF00395">
    <property type="entry name" value="SLH"/>
    <property type="match status" value="1"/>
</dbReference>
<dbReference type="InterPro" id="IPR001119">
    <property type="entry name" value="SLH_dom"/>
</dbReference>
<evidence type="ECO:0000313" key="2">
    <source>
        <dbReference type="Proteomes" id="UP000217696"/>
    </source>
</evidence>
<dbReference type="OrthoDB" id="2680600at2"/>
<dbReference type="PROSITE" id="PS51272">
    <property type="entry name" value="SLH"/>
    <property type="match status" value="1"/>
</dbReference>
<dbReference type="AlphaFoldDB" id="A0A0U5ATP6"/>
<dbReference type="InterPro" id="IPR046720">
    <property type="entry name" value="DUF6612"/>
</dbReference>
<evidence type="ECO:0000313" key="1">
    <source>
        <dbReference type="EMBL" id="BAU27141.1"/>
    </source>
</evidence>